<dbReference type="OrthoDB" id="29596at2759"/>
<dbReference type="InterPro" id="IPR027417">
    <property type="entry name" value="P-loop_NTPase"/>
</dbReference>
<dbReference type="SUPFAM" id="SSF52540">
    <property type="entry name" value="P-loop containing nucleoside triphosphate hydrolases"/>
    <property type="match status" value="1"/>
</dbReference>
<evidence type="ECO:0000256" key="3">
    <source>
        <dbReference type="ARBA" id="ARBA00022840"/>
    </source>
</evidence>
<dbReference type="GO" id="GO:0005524">
    <property type="term" value="F:ATP binding"/>
    <property type="evidence" value="ECO:0007669"/>
    <property type="project" value="UniProtKB-KW"/>
</dbReference>
<feature type="region of interest" description="Disordered" evidence="5">
    <location>
        <begin position="815"/>
        <end position="852"/>
    </location>
</feature>
<dbReference type="InterPro" id="IPR000432">
    <property type="entry name" value="DNA_mismatch_repair_MutS_C"/>
</dbReference>
<dbReference type="Pfam" id="PF00488">
    <property type="entry name" value="MutS_V"/>
    <property type="match status" value="1"/>
</dbReference>
<dbReference type="PROSITE" id="PS00486">
    <property type="entry name" value="DNA_MISMATCH_REPAIR_2"/>
    <property type="match status" value="1"/>
</dbReference>
<feature type="region of interest" description="Disordered" evidence="5">
    <location>
        <begin position="101"/>
        <end position="128"/>
    </location>
</feature>
<comment type="similarity">
    <text evidence="1">Belongs to the DNA mismatch repair MutS family.</text>
</comment>
<keyword evidence="4" id="KW-0238">DNA-binding</keyword>
<dbReference type="InterPro" id="IPR045076">
    <property type="entry name" value="MutS"/>
</dbReference>
<evidence type="ECO:0000313" key="8">
    <source>
        <dbReference type="Proteomes" id="UP000193986"/>
    </source>
</evidence>
<feature type="domain" description="DNA mismatch repair proteins mutS family" evidence="6">
    <location>
        <begin position="646"/>
        <end position="662"/>
    </location>
</feature>
<dbReference type="InterPro" id="IPR017261">
    <property type="entry name" value="DNA_mismatch_repair_MutS/MSH"/>
</dbReference>
<dbReference type="InParanoid" id="A0A1Y2AWY5"/>
<dbReference type="SMART" id="SM00534">
    <property type="entry name" value="MUTSac"/>
    <property type="match status" value="1"/>
</dbReference>
<keyword evidence="8" id="KW-1185">Reference proteome</keyword>
<dbReference type="GO" id="GO:0005634">
    <property type="term" value="C:nucleus"/>
    <property type="evidence" value="ECO:0007669"/>
    <property type="project" value="TreeGrafter"/>
</dbReference>
<dbReference type="Gene3D" id="3.40.50.300">
    <property type="entry name" value="P-loop containing nucleotide triphosphate hydrolases"/>
    <property type="match status" value="1"/>
</dbReference>
<dbReference type="PANTHER" id="PTHR11361:SF20">
    <property type="entry name" value="MUTS PROTEIN HOMOLOG 5"/>
    <property type="match status" value="1"/>
</dbReference>
<evidence type="ECO:0000259" key="6">
    <source>
        <dbReference type="PROSITE" id="PS00486"/>
    </source>
</evidence>
<reference evidence="7 8" key="1">
    <citation type="submission" date="2016-07" db="EMBL/GenBank/DDBJ databases">
        <title>Pervasive Adenine N6-methylation of Active Genes in Fungi.</title>
        <authorList>
            <consortium name="DOE Joint Genome Institute"/>
            <person name="Mondo S.J."/>
            <person name="Dannebaum R.O."/>
            <person name="Kuo R.C."/>
            <person name="Labutti K."/>
            <person name="Haridas S."/>
            <person name="Kuo A."/>
            <person name="Salamov A."/>
            <person name="Ahrendt S.R."/>
            <person name="Lipzen A."/>
            <person name="Sullivan W."/>
            <person name="Andreopoulos W.B."/>
            <person name="Clum A."/>
            <person name="Lindquist E."/>
            <person name="Daum C."/>
            <person name="Ramamoorthy G.K."/>
            <person name="Gryganskyi A."/>
            <person name="Culley D."/>
            <person name="Magnuson J.K."/>
            <person name="James T.Y."/>
            <person name="O'Malley M.A."/>
            <person name="Stajich J.E."/>
            <person name="Spatafora J.W."/>
            <person name="Visel A."/>
            <person name="Grigoriev I.V."/>
        </authorList>
    </citation>
    <scope>NUCLEOTIDE SEQUENCE [LARGE SCALE GENOMIC DNA]</scope>
    <source>
        <strain evidence="7 8">68-887.2</strain>
    </source>
</reference>
<evidence type="ECO:0000256" key="5">
    <source>
        <dbReference type="SAM" id="MobiDB-lite"/>
    </source>
</evidence>
<dbReference type="Proteomes" id="UP000193986">
    <property type="component" value="Unassembled WGS sequence"/>
</dbReference>
<keyword evidence="3" id="KW-0067">ATP-binding</keyword>
<gene>
    <name evidence="7" type="ORF">BCR39DRAFT_578209</name>
</gene>
<protein>
    <submittedName>
        <fullName evidence="7">Putative meiotic recombination-related protein</fullName>
    </submittedName>
</protein>
<comment type="caution">
    <text evidence="7">The sequence shown here is derived from an EMBL/GenBank/DDBJ whole genome shotgun (WGS) entry which is preliminary data.</text>
</comment>
<dbReference type="InterPro" id="IPR007696">
    <property type="entry name" value="DNA_mismatch_repair_MutS_core"/>
</dbReference>
<dbReference type="SMART" id="SM00533">
    <property type="entry name" value="MUTSd"/>
    <property type="match status" value="1"/>
</dbReference>
<dbReference type="GO" id="GO:0140664">
    <property type="term" value="F:ATP-dependent DNA damage sensor activity"/>
    <property type="evidence" value="ECO:0007669"/>
    <property type="project" value="InterPro"/>
</dbReference>
<dbReference type="GO" id="GO:0006298">
    <property type="term" value="P:mismatch repair"/>
    <property type="evidence" value="ECO:0007669"/>
    <property type="project" value="InterPro"/>
</dbReference>
<dbReference type="InterPro" id="IPR036187">
    <property type="entry name" value="DNA_mismatch_repair_MutS_sf"/>
</dbReference>
<dbReference type="SUPFAM" id="SSF48334">
    <property type="entry name" value="DNA repair protein MutS, domain III"/>
    <property type="match status" value="1"/>
</dbReference>
<organism evidence="7 8">
    <name type="scientific">Naematelia encephala</name>
    <dbReference type="NCBI Taxonomy" id="71784"/>
    <lineage>
        <taxon>Eukaryota</taxon>
        <taxon>Fungi</taxon>
        <taxon>Dikarya</taxon>
        <taxon>Basidiomycota</taxon>
        <taxon>Agaricomycotina</taxon>
        <taxon>Tremellomycetes</taxon>
        <taxon>Tremellales</taxon>
        <taxon>Naemateliaceae</taxon>
        <taxon>Naematelia</taxon>
    </lineage>
</organism>
<dbReference type="STRING" id="71784.A0A1Y2AWY5"/>
<dbReference type="Gene3D" id="1.10.1420.10">
    <property type="match status" value="1"/>
</dbReference>
<sequence>LSLYVPQGNNLGAASYDPEVRKVCVMEDTKDTHAWDLAVLLMEQTQADVIVVSSKAPDSLVDKIEAYCGEYPICKLFIQSFNSFTLGNAYNAISSTRLPDRSIPITSDPASSPSGFEEDESASQVQQDRGYVQEKGAGLGKMRLALVKLGCWVNVNAPAAVCATGGLLSYLIKQPYASEGGRFELAGMESLSLEQHMLINQDALTSLAIFDVDAHANTFMERPKQALSIFGINNSCVTPIGRKLLHTWHLRPLTHLKAIKERHDAVGLFSSTEYQHAGQQLIRSMKKIGNISGWCNNIRRGKAKVTDWKGMIESLLAAREIRETVHGLAASASATLRINEKLEGAVGPELQDFMSQVIGTVDWDASKNEKRLCVRIGVDEELDECRQRLAELEPLLNLVATKISPHVPQDFCKTLNVVYFPQLGHLVAIEPGGRGIQQAPDGWVYKFESEENWYYKTPEMDNLDEHFGDLHSMIIEREINIMQDLTEEMKLVEPLMMAAVDGIAELDCLLALASTAKKYHLVRPHMTDEPILEIREGRHIIFELNMDSYIANDTMLAGGDHEDFRSMMIVTGANGSGKSAYGKQVALITYMAQIGGFVPAKSAKIGIVDKIFTRLQTRESASRVGSAFMIDLSQVSHALRGATDRSLIILDEFGKGTTPADGAGLLAGVIECLMDGPCPRTIVLTHFHELFAQHFLPDTLPILFCHMKTLFIQGDEDITYLYKLSPTIATTSNAAECALLHGVPPDVVARGREVTELMSKFELAKLLDRELTEDEKAELEDAEYLARQFLEWDIDADTQDVMDILKDMVGEAEQRTELRAAERKRSASVQPNDRHEPVPRIEEMEEDEIDSD</sequence>
<feature type="compositionally biased region" description="Basic and acidic residues" evidence="5">
    <location>
        <begin position="815"/>
        <end position="825"/>
    </location>
</feature>
<dbReference type="PANTHER" id="PTHR11361">
    <property type="entry name" value="DNA MISMATCH REPAIR PROTEIN MUTS FAMILY MEMBER"/>
    <property type="match status" value="1"/>
</dbReference>
<dbReference type="FunFam" id="3.40.50.300:FF:002365">
    <property type="entry name" value="Unplaced genomic scaffold supercont2.7, whole genome shotgun sequence"/>
    <property type="match status" value="1"/>
</dbReference>
<evidence type="ECO:0000256" key="1">
    <source>
        <dbReference type="ARBA" id="ARBA00006271"/>
    </source>
</evidence>
<dbReference type="Pfam" id="PF05192">
    <property type="entry name" value="MutS_III"/>
    <property type="match status" value="1"/>
</dbReference>
<keyword evidence="2" id="KW-0547">Nucleotide-binding</keyword>
<dbReference type="AlphaFoldDB" id="A0A1Y2AWY5"/>
<accession>A0A1Y2AWY5</accession>
<dbReference type="PIRSF" id="PIRSF037677">
    <property type="entry name" value="DNA_mis_repair_Msh6"/>
    <property type="match status" value="1"/>
</dbReference>
<proteinExistence type="inferred from homology"/>
<evidence type="ECO:0000256" key="2">
    <source>
        <dbReference type="ARBA" id="ARBA00022741"/>
    </source>
</evidence>
<dbReference type="EMBL" id="MCFC01000042">
    <property type="protein sequence ID" value="ORY26954.1"/>
    <property type="molecule type" value="Genomic_DNA"/>
</dbReference>
<evidence type="ECO:0000313" key="7">
    <source>
        <dbReference type="EMBL" id="ORY26954.1"/>
    </source>
</evidence>
<feature type="compositionally biased region" description="Polar residues" evidence="5">
    <location>
        <begin position="104"/>
        <end position="114"/>
    </location>
</feature>
<dbReference type="GO" id="GO:0030983">
    <property type="term" value="F:mismatched DNA binding"/>
    <property type="evidence" value="ECO:0007669"/>
    <property type="project" value="InterPro"/>
</dbReference>
<name>A0A1Y2AWY5_9TREE</name>
<feature type="non-terminal residue" evidence="7">
    <location>
        <position position="1"/>
    </location>
</feature>
<evidence type="ECO:0000256" key="4">
    <source>
        <dbReference type="ARBA" id="ARBA00023125"/>
    </source>
</evidence>
<dbReference type="GO" id="GO:0051026">
    <property type="term" value="P:chiasma assembly"/>
    <property type="evidence" value="ECO:0007669"/>
    <property type="project" value="TreeGrafter"/>
</dbReference>
<feature type="compositionally biased region" description="Acidic residues" evidence="5">
    <location>
        <begin position="843"/>
        <end position="852"/>
    </location>
</feature>
<dbReference type="CDD" id="cd03281">
    <property type="entry name" value="ABC_MSH5_euk"/>
    <property type="match status" value="1"/>
</dbReference>
<feature type="compositionally biased region" description="Basic and acidic residues" evidence="5">
    <location>
        <begin position="832"/>
        <end position="842"/>
    </location>
</feature>